<dbReference type="Gene3D" id="3.40.30.10">
    <property type="entry name" value="Glutaredoxin"/>
    <property type="match status" value="1"/>
</dbReference>
<dbReference type="STRING" id="1618387.UW44_C0004G0022"/>
<proteinExistence type="predicted"/>
<evidence type="ECO:0000256" key="3">
    <source>
        <dbReference type="ARBA" id="ARBA00022692"/>
    </source>
</evidence>
<organism evidence="8 9">
    <name type="scientific">Candidatus Collierbacteria bacterium GW2011_GWB2_44_22</name>
    <dbReference type="NCBI Taxonomy" id="1618387"/>
    <lineage>
        <taxon>Bacteria</taxon>
        <taxon>Candidatus Collieribacteriota</taxon>
    </lineage>
</organism>
<evidence type="ECO:0000313" key="9">
    <source>
        <dbReference type="Proteomes" id="UP000034006"/>
    </source>
</evidence>
<feature type="transmembrane region" description="Helical" evidence="6">
    <location>
        <begin position="117"/>
        <end position="143"/>
    </location>
</feature>
<feature type="transmembrane region" description="Helical" evidence="6">
    <location>
        <begin position="74"/>
        <end position="96"/>
    </location>
</feature>
<dbReference type="Pfam" id="PF02683">
    <property type="entry name" value="DsbD_TM"/>
    <property type="match status" value="1"/>
</dbReference>
<evidence type="ECO:0000256" key="6">
    <source>
        <dbReference type="SAM" id="Phobius"/>
    </source>
</evidence>
<gene>
    <name evidence="8" type="ORF">UW44_C0004G0022</name>
</gene>
<dbReference type="Pfam" id="PF08534">
    <property type="entry name" value="Redoxin"/>
    <property type="match status" value="1"/>
</dbReference>
<evidence type="ECO:0000256" key="1">
    <source>
        <dbReference type="ARBA" id="ARBA00004651"/>
    </source>
</evidence>
<feature type="transmembrane region" description="Helical" evidence="6">
    <location>
        <begin position="197"/>
        <end position="213"/>
    </location>
</feature>
<name>A0A0G1K740_9BACT</name>
<feature type="transmembrane region" description="Helical" evidence="6">
    <location>
        <begin position="41"/>
        <end position="62"/>
    </location>
</feature>
<feature type="domain" description="Thioredoxin" evidence="7">
    <location>
        <begin position="263"/>
        <end position="408"/>
    </location>
</feature>
<dbReference type="Gene3D" id="2.60.120.260">
    <property type="entry name" value="Galactose-binding domain-like"/>
    <property type="match status" value="1"/>
</dbReference>
<dbReference type="PATRIC" id="fig|1618387.3.peg.383"/>
<accession>A0A0G1K740</accession>
<dbReference type="PROSITE" id="PS51352">
    <property type="entry name" value="THIOREDOXIN_2"/>
    <property type="match status" value="1"/>
</dbReference>
<dbReference type="EMBL" id="LCIH01000004">
    <property type="protein sequence ID" value="KKT52117.1"/>
    <property type="molecule type" value="Genomic_DNA"/>
</dbReference>
<feature type="transmembrane region" description="Helical" evidence="6">
    <location>
        <begin position="6"/>
        <end position="29"/>
    </location>
</feature>
<dbReference type="InterPro" id="IPR003834">
    <property type="entry name" value="Cyt_c_assmbl_TM_dom"/>
</dbReference>
<evidence type="ECO:0000256" key="2">
    <source>
        <dbReference type="ARBA" id="ARBA00022475"/>
    </source>
</evidence>
<dbReference type="InterPro" id="IPR013766">
    <property type="entry name" value="Thioredoxin_domain"/>
</dbReference>
<dbReference type="InterPro" id="IPR013740">
    <property type="entry name" value="Redoxin"/>
</dbReference>
<dbReference type="GO" id="GO:0016491">
    <property type="term" value="F:oxidoreductase activity"/>
    <property type="evidence" value="ECO:0007669"/>
    <property type="project" value="InterPro"/>
</dbReference>
<dbReference type="Pfam" id="PF17991">
    <property type="entry name" value="Thioredoxin_10"/>
    <property type="match status" value="1"/>
</dbReference>
<dbReference type="SUPFAM" id="SSF52833">
    <property type="entry name" value="Thioredoxin-like"/>
    <property type="match status" value="1"/>
</dbReference>
<evidence type="ECO:0000256" key="5">
    <source>
        <dbReference type="ARBA" id="ARBA00023136"/>
    </source>
</evidence>
<dbReference type="PANTHER" id="PTHR42852:SF13">
    <property type="entry name" value="PROTEIN DIPZ"/>
    <property type="match status" value="1"/>
</dbReference>
<keyword evidence="4 6" id="KW-1133">Transmembrane helix</keyword>
<comment type="subcellular location">
    <subcellularLocation>
        <location evidence="1">Cell membrane</location>
        <topology evidence="1">Multi-pass membrane protein</topology>
    </subcellularLocation>
</comment>
<dbReference type="InterPro" id="IPR050553">
    <property type="entry name" value="Thioredoxin_ResA/DsbE_sf"/>
</dbReference>
<keyword evidence="3 6" id="KW-0812">Transmembrane</keyword>
<dbReference type="GO" id="GO:0017004">
    <property type="term" value="P:cytochrome complex assembly"/>
    <property type="evidence" value="ECO:0007669"/>
    <property type="project" value="InterPro"/>
</dbReference>
<dbReference type="GO" id="GO:0005886">
    <property type="term" value="C:plasma membrane"/>
    <property type="evidence" value="ECO:0007669"/>
    <property type="project" value="UniProtKB-SubCell"/>
</dbReference>
<dbReference type="CDD" id="cd03012">
    <property type="entry name" value="TlpA_like_DipZ_like"/>
    <property type="match status" value="1"/>
</dbReference>
<keyword evidence="2" id="KW-1003">Cell membrane</keyword>
<evidence type="ECO:0000259" key="7">
    <source>
        <dbReference type="PROSITE" id="PS51352"/>
    </source>
</evidence>
<dbReference type="AlphaFoldDB" id="A0A0G1K740"/>
<evidence type="ECO:0000313" key="8">
    <source>
        <dbReference type="EMBL" id="KKT52117.1"/>
    </source>
</evidence>
<sequence length="553" mass="61178">MLVLLIVAFVSGLLTILAPCIWPILPIILTTSSTGGRHRPLGVVAGILLSFSVLTLSISYLVKLFHFDPDILRLLAVAIIGILGLTLIIPKLSAFLEGYTSRISNIFRGRLSSGSGFWGGIITGMSLGVVWSPCAGPILATIAALSTTRSVNSQVVLITFVYMMGTGIPLLLFATFGSNLLSKSRILSPFTGRIQQLFGVIIIATALLIWTGYDRVLQARLLNFFPGYSELIYKIEQSNQVQEQLNRLTGTESRTSSKDLSFLPDLGKAPDFVGIDHWLNSSPLNLNTLKGKVVLVDFWTYSCINCIRTLPFVTGWYEKYKADGLVVIGVHTPEFEFEKKTENVQNAIKMFGVNYPVAQDNSYSTWNNFSNNYWPAKYLIDKDGHLRYQHSGEGLYAETEKAIQTLLAETGRPVPQEILSMPDQTPRIRLTPETYLGKSRMKIFSPDFKYLGEWNIENEFGESSPGSSLELDFYANKVFLVITPNSPTDIITVSLDGMTISDDVAGKDVFDGKVLLDTARLYELINLRGNPGTHVLRLDFGSKGTKVFAFTFG</sequence>
<comment type="caution">
    <text evidence="8">The sequence shown here is derived from an EMBL/GenBank/DDBJ whole genome shotgun (WGS) entry which is preliminary data.</text>
</comment>
<reference evidence="8 9" key="1">
    <citation type="journal article" date="2015" name="Nature">
        <title>rRNA introns, odd ribosomes, and small enigmatic genomes across a large radiation of phyla.</title>
        <authorList>
            <person name="Brown C.T."/>
            <person name="Hug L.A."/>
            <person name="Thomas B.C."/>
            <person name="Sharon I."/>
            <person name="Castelle C.J."/>
            <person name="Singh A."/>
            <person name="Wilkins M.J."/>
            <person name="Williams K.H."/>
            <person name="Banfield J.F."/>
        </authorList>
    </citation>
    <scope>NUCLEOTIDE SEQUENCE [LARGE SCALE GENOMIC DNA]</scope>
</reference>
<keyword evidence="5 6" id="KW-0472">Membrane</keyword>
<evidence type="ECO:0000256" key="4">
    <source>
        <dbReference type="ARBA" id="ARBA00022989"/>
    </source>
</evidence>
<dbReference type="InterPro" id="IPR036249">
    <property type="entry name" value="Thioredoxin-like_sf"/>
</dbReference>
<feature type="transmembrane region" description="Helical" evidence="6">
    <location>
        <begin position="155"/>
        <end position="176"/>
    </location>
</feature>
<dbReference type="Proteomes" id="UP000034006">
    <property type="component" value="Unassembled WGS sequence"/>
</dbReference>
<dbReference type="PANTHER" id="PTHR42852">
    <property type="entry name" value="THIOL:DISULFIDE INTERCHANGE PROTEIN DSBE"/>
    <property type="match status" value="1"/>
</dbReference>
<dbReference type="InterPro" id="IPR041017">
    <property type="entry name" value="Thioredoxin_10"/>
</dbReference>
<protein>
    <recommendedName>
        <fullName evidence="7">Thioredoxin domain-containing protein</fullName>
    </recommendedName>
</protein>